<keyword evidence="1 2" id="KW-0443">Lipid metabolism</keyword>
<feature type="short sequence motif" description="GXSXG" evidence="2">
    <location>
        <begin position="322"/>
        <end position="326"/>
    </location>
</feature>
<protein>
    <submittedName>
        <fullName evidence="4">FabD/lysophospholipase like protein</fullName>
    </submittedName>
</protein>
<dbReference type="GO" id="GO:0016020">
    <property type="term" value="C:membrane"/>
    <property type="evidence" value="ECO:0007669"/>
    <property type="project" value="TreeGrafter"/>
</dbReference>
<dbReference type="InterPro" id="IPR016035">
    <property type="entry name" value="Acyl_Trfase/lysoPLipase"/>
</dbReference>
<dbReference type="SUPFAM" id="SSF52151">
    <property type="entry name" value="FabD/lysophospholipase-like"/>
    <property type="match status" value="1"/>
</dbReference>
<dbReference type="GO" id="GO:0004806">
    <property type="term" value="F:triacylglycerol lipase activity"/>
    <property type="evidence" value="ECO:0007669"/>
    <property type="project" value="TreeGrafter"/>
</dbReference>
<sequence length="853" mass="96670">MSFSSSNAMGFHSDFWDHHSQLTKPVASSLASLKGIGFFNDNVCKPDLPNNGKVDEFKGPRIYMGALNIRNDICEYIKYFNVAQLKQYMADKGVDTDHITCADVVNDYKLIENLAHVQQLVALTQKYEDPDPTAFVAKVPRKNEKDIEEAGTKAASYLTYSSDFKIKYVPPPLAKKCPSTAYPSFTLMFAAAVDAVHKFALSDAEESKEAVSYVKRACLHLQLFTGGAISGAQLIYDLLQDYATMGYVLIDDKSDGKPPATIREAIEMAKFVIRGEMQQRTIYKPDLAISLSPGGFLLPMFVGFVDYLMELNIMNMTVPISGSSAGSITSVVTSVYNRNRYEIMELFEEPAEAFMSNTPRGTLDEVFTPMVSAFVPKELYKTLNERIGRVQVNYGVRKDGEFEPRCVTSYESNEALINAVRASSNVPSFFKMGAVVINGEEAYDGLFAANNFFVGATKSPGRRTVRFSPMPLGIGRFIGTSLMNGVANSFLQKKDMFYIHFIRLKSLIRQLLTRRMEYLRLDKTEQWRAEIEQSIKVYNAIATSKRSRGIPTGEVEKWMKMLSTKPGETQSEGAQQDCALTKLFRLVVASERALKIGTGSKRHAGGYKEKLGSGNILRTFTDPTKSDYNGVEFLSTPHTLIEWLSYELVYVSDEELSKNPAEEEINTLKDILHHLTPPASFTYHFTDFPFIILSGLSTLENMVPSFYPAETHTGRHLFDTGRAMGLRWLLAEYIAFENWLYLRIRQLTEEPELATLEWQKVTPRATQEAHAHNVEPLHIRQYDRLNSTVNLMRKERVYELLQLFEEQAPVTDAKRLLFRLQNRLMRRALAYGIVNPHFLHILGHRHFWINEDF</sequence>
<evidence type="ECO:0000259" key="3">
    <source>
        <dbReference type="PROSITE" id="PS51635"/>
    </source>
</evidence>
<dbReference type="AlphaFoldDB" id="A0A061CYD5"/>
<comment type="caution">
    <text evidence="2">Lacks conserved residue(s) required for the propagation of feature annotation.</text>
</comment>
<dbReference type="OrthoDB" id="197155at2759"/>
<dbReference type="GO" id="GO:0055088">
    <property type="term" value="P:lipid homeostasis"/>
    <property type="evidence" value="ECO:0007669"/>
    <property type="project" value="TreeGrafter"/>
</dbReference>
<keyword evidence="2" id="KW-0442">Lipid degradation</keyword>
<proteinExistence type="predicted"/>
<name>A0A061CYD5_BABBI</name>
<dbReference type="VEuPathDB" id="PiroplasmaDB:BBBOND_0100050"/>
<dbReference type="InterPro" id="IPR002641">
    <property type="entry name" value="PNPLA_dom"/>
</dbReference>
<dbReference type="STRING" id="5866.A0A061CYD5"/>
<feature type="domain" description="PNPLA" evidence="3">
    <location>
        <begin position="289"/>
        <end position="458"/>
    </location>
</feature>
<keyword evidence="5" id="KW-1185">Reference proteome</keyword>
<dbReference type="PROSITE" id="PS51635">
    <property type="entry name" value="PNPLA"/>
    <property type="match status" value="1"/>
</dbReference>
<evidence type="ECO:0000256" key="1">
    <source>
        <dbReference type="ARBA" id="ARBA00023098"/>
    </source>
</evidence>
<feature type="active site" description="Nucleophile" evidence="2">
    <location>
        <position position="324"/>
    </location>
</feature>
<dbReference type="RefSeq" id="XP_012765862.1">
    <property type="nucleotide sequence ID" value="XM_012910408.1"/>
</dbReference>
<dbReference type="PANTHER" id="PTHR12406">
    <property type="entry name" value="CALCIUM-INDEPENDENT PHOSPHOLIPASE A2 IPLA2 -RELATED"/>
    <property type="match status" value="1"/>
</dbReference>
<dbReference type="EMBL" id="LK391707">
    <property type="protein sequence ID" value="CDR93676.1"/>
    <property type="molecule type" value="Genomic_DNA"/>
</dbReference>
<dbReference type="Pfam" id="PF01734">
    <property type="entry name" value="Patatin"/>
    <property type="match status" value="1"/>
</dbReference>
<dbReference type="PANTHER" id="PTHR12406:SF7">
    <property type="entry name" value="PATATIN-LIKE PHOSPHOLIPASE DOMAIN-CONTAINING PROTEIN 4"/>
    <property type="match status" value="1"/>
</dbReference>
<feature type="active site" description="Proton acceptor" evidence="2">
    <location>
        <position position="444"/>
    </location>
</feature>
<evidence type="ECO:0000313" key="5">
    <source>
        <dbReference type="Proteomes" id="UP000033188"/>
    </source>
</evidence>
<dbReference type="GO" id="GO:0005737">
    <property type="term" value="C:cytoplasm"/>
    <property type="evidence" value="ECO:0007669"/>
    <property type="project" value="TreeGrafter"/>
</dbReference>
<dbReference type="GO" id="GO:0005811">
    <property type="term" value="C:lipid droplet"/>
    <property type="evidence" value="ECO:0007669"/>
    <property type="project" value="TreeGrafter"/>
</dbReference>
<evidence type="ECO:0000256" key="2">
    <source>
        <dbReference type="PROSITE-ProRule" id="PRU01161"/>
    </source>
</evidence>
<reference evidence="5" key="1">
    <citation type="journal article" date="2014" name="Nucleic Acids Res.">
        <title>The evolutionary dynamics of variant antigen genes in Babesia reveal a history of genomic innovation underlying host-parasite interaction.</title>
        <authorList>
            <person name="Jackson A.P."/>
            <person name="Otto T.D."/>
            <person name="Darby A."/>
            <person name="Ramaprasad A."/>
            <person name="Xia D."/>
            <person name="Echaide I.E."/>
            <person name="Farber M."/>
            <person name="Gahlot S."/>
            <person name="Gamble J."/>
            <person name="Gupta D."/>
            <person name="Gupta Y."/>
            <person name="Jackson L."/>
            <person name="Malandrin L."/>
            <person name="Malas T.B."/>
            <person name="Moussa E."/>
            <person name="Nair M."/>
            <person name="Reid A.J."/>
            <person name="Sanders M."/>
            <person name="Sharma J."/>
            <person name="Tracey A."/>
            <person name="Quail M.A."/>
            <person name="Weir W."/>
            <person name="Wastling J.M."/>
            <person name="Hall N."/>
            <person name="Willadsen P."/>
            <person name="Lingelbach K."/>
            <person name="Shiels B."/>
            <person name="Tait A."/>
            <person name="Berriman M."/>
            <person name="Allred D.R."/>
            <person name="Pain A."/>
        </authorList>
    </citation>
    <scope>NUCLEOTIDE SEQUENCE [LARGE SCALE GENOMIC DNA]</scope>
    <source>
        <strain evidence="5">Bond</strain>
    </source>
</reference>
<evidence type="ECO:0000313" key="4">
    <source>
        <dbReference type="EMBL" id="CDR93676.1"/>
    </source>
</evidence>
<keyword evidence="2" id="KW-0378">Hydrolase</keyword>
<dbReference type="OMA" id="RNDICEY"/>
<dbReference type="Proteomes" id="UP000033188">
    <property type="component" value="Chromosome 1"/>
</dbReference>
<dbReference type="GeneID" id="24562217"/>
<gene>
    <name evidence="4" type="ORF">BBBOND_0100050</name>
</gene>
<organism evidence="4 5">
    <name type="scientific">Babesia bigemina</name>
    <dbReference type="NCBI Taxonomy" id="5866"/>
    <lineage>
        <taxon>Eukaryota</taxon>
        <taxon>Sar</taxon>
        <taxon>Alveolata</taxon>
        <taxon>Apicomplexa</taxon>
        <taxon>Aconoidasida</taxon>
        <taxon>Piroplasmida</taxon>
        <taxon>Babesiidae</taxon>
        <taxon>Babesia</taxon>
    </lineage>
</organism>
<accession>A0A061CYD5</accession>
<dbReference type="GO" id="GO:0019433">
    <property type="term" value="P:triglyceride catabolic process"/>
    <property type="evidence" value="ECO:0007669"/>
    <property type="project" value="TreeGrafter"/>
</dbReference>
<dbReference type="KEGG" id="bbig:BBBOND_0100050"/>
<dbReference type="InterPro" id="IPR033562">
    <property type="entry name" value="PLPL"/>
</dbReference>